<reference evidence="1 2" key="2">
    <citation type="journal article" date="2009" name="BMC Genomics">
        <title>Identification of transcriptional signals in Encephalitozoon cuniculi widespread among Microsporidia phylum: support for accurate structural genome annotation.</title>
        <authorList>
            <person name="Peyretaillade E."/>
            <person name="Goncalves O."/>
            <person name="Terrat S."/>
            <person name="Dugat-Bony E."/>
            <person name="Wincker P."/>
            <person name="Cornman R.S."/>
            <person name="Evans J.D."/>
            <person name="Delbac F."/>
            <person name="Peyret P."/>
        </authorList>
    </citation>
    <scope>NUCLEOTIDE SEQUENCE [LARGE SCALE GENOMIC DNA]</scope>
    <source>
        <strain evidence="1 2">GB-M1</strain>
    </source>
</reference>
<protein>
    <submittedName>
        <fullName evidence="1">Uncharacterized protein</fullName>
    </submittedName>
</protein>
<evidence type="ECO:0000313" key="1">
    <source>
        <dbReference type="EMBL" id="CAD26667.1"/>
    </source>
</evidence>
<dbReference type="OrthoDB" id="2191354at2759"/>
<keyword evidence="2" id="KW-1185">Reference proteome</keyword>
<proteinExistence type="predicted"/>
<sequence>MGIEEKTHLLVTGNKEMSMLVGTAQAHIMSPDKGYTVKRISPSNTFIVKKGNKYIEIKYMLELVENPLDLEKISGFVPSSSLWNLLPAVDVKGHFHLGDRQMKLAEKELKLLRLDNGYAKINYKDTADVLCYMNSIKECPDFNLRMDIYPQVVKKWALDNFVGDSTEIGLYCLLTCDEGSDMPNFLKRWKESVLDEVSVESLIKHMDSIFLPSEKKARLRQYLSKLVG</sequence>
<dbReference type="KEGG" id="ecu:ECU05_1470"/>
<dbReference type="GeneID" id="859157"/>
<organism evidence="1 2">
    <name type="scientific">Encephalitozoon cuniculi (strain GB-M1)</name>
    <name type="common">Microsporidian parasite</name>
    <dbReference type="NCBI Taxonomy" id="284813"/>
    <lineage>
        <taxon>Eukaryota</taxon>
        <taxon>Fungi</taxon>
        <taxon>Fungi incertae sedis</taxon>
        <taxon>Microsporidia</taxon>
        <taxon>Unikaryonidae</taxon>
        <taxon>Encephalitozoon</taxon>
    </lineage>
</organism>
<gene>
    <name evidence="1" type="ordered locus">ECU05_1470</name>
</gene>
<dbReference type="AlphaFoldDB" id="Q8SVG4"/>
<name>Q8SVG4_ENCCU</name>
<dbReference type="VEuPathDB" id="MicrosporidiaDB:ECU05_1470"/>
<dbReference type="EMBL" id="AL590445">
    <property type="protein sequence ID" value="CAD26667.1"/>
    <property type="molecule type" value="Genomic_DNA"/>
</dbReference>
<dbReference type="Proteomes" id="UP000000819">
    <property type="component" value="Chromosome V"/>
</dbReference>
<evidence type="ECO:0000313" key="2">
    <source>
        <dbReference type="Proteomes" id="UP000000819"/>
    </source>
</evidence>
<dbReference type="HOGENOM" id="CLU_1214747_0_0_1"/>
<reference evidence="1 2" key="1">
    <citation type="journal article" date="2001" name="Nature">
        <title>Genome sequence and gene compaction of the eukaryote parasite Encephalitozoon cuniculi.</title>
        <authorList>
            <person name="Katinka M.D."/>
            <person name="Duprat S."/>
            <person name="Cornillot E."/>
            <person name="Metenier G."/>
            <person name="Thomarat F."/>
            <person name="Prensier G."/>
            <person name="Barbe V."/>
            <person name="Peyretaillade E."/>
            <person name="Brottier P."/>
            <person name="Wincker P."/>
            <person name="Delbac F."/>
            <person name="El Alaoui H."/>
            <person name="Peyret P."/>
            <person name="Saurin W."/>
            <person name="Gouy M."/>
            <person name="Weissenbach J."/>
            <person name="Vivares C.P."/>
        </authorList>
    </citation>
    <scope>NUCLEOTIDE SEQUENCE [LARGE SCALE GENOMIC DNA]</scope>
    <source>
        <strain evidence="1 2">GB-M1</strain>
    </source>
</reference>
<dbReference type="OMA" id="MNSIKEC"/>
<dbReference type="RefSeq" id="NP_597490.1">
    <property type="nucleotide sequence ID" value="NM_001041356.1"/>
</dbReference>
<dbReference type="InParanoid" id="Q8SVG4"/>
<accession>Q8SVG4</accession>